<dbReference type="InterPro" id="IPR056884">
    <property type="entry name" value="NPHP3-like_N"/>
</dbReference>
<accession>A0A6A6X358</accession>
<gene>
    <name evidence="4" type="ORF">K505DRAFT_282373</name>
</gene>
<feature type="domain" description="Heterokaryon incompatibility" evidence="2">
    <location>
        <begin position="27"/>
        <end position="117"/>
    </location>
</feature>
<evidence type="ECO:0000259" key="3">
    <source>
        <dbReference type="Pfam" id="PF24883"/>
    </source>
</evidence>
<name>A0A6A6X358_9PLEO</name>
<organism evidence="4 5">
    <name type="scientific">Melanomma pulvis-pyrius CBS 109.77</name>
    <dbReference type="NCBI Taxonomy" id="1314802"/>
    <lineage>
        <taxon>Eukaryota</taxon>
        <taxon>Fungi</taxon>
        <taxon>Dikarya</taxon>
        <taxon>Ascomycota</taxon>
        <taxon>Pezizomycotina</taxon>
        <taxon>Dothideomycetes</taxon>
        <taxon>Pleosporomycetidae</taxon>
        <taxon>Pleosporales</taxon>
        <taxon>Melanommataceae</taxon>
        <taxon>Melanomma</taxon>
    </lineage>
</organism>
<dbReference type="EMBL" id="MU002066">
    <property type="protein sequence ID" value="KAF2790565.1"/>
    <property type="molecule type" value="Genomic_DNA"/>
</dbReference>
<dbReference type="SUPFAM" id="SSF52540">
    <property type="entry name" value="P-loop containing nucleoside triphosphate hydrolases"/>
    <property type="match status" value="1"/>
</dbReference>
<proteinExistence type="predicted"/>
<dbReference type="Pfam" id="PF06985">
    <property type="entry name" value="HET"/>
    <property type="match status" value="1"/>
</dbReference>
<dbReference type="OrthoDB" id="1577640at2759"/>
<sequence>MRLLYYTTDRELRWTEDLICDDQFPPYAILSHTWQEGQEVTFDDLINNNGKGKAGFDKIQFCAQQAERDGLRYFWVDTCCINKSSSTELSEAINSMFRWYQNAQRCYVYLPDVSDDGCNGEGDASRRWKPAFKKSRWFTRGWTLQELVSPKQVEFFSREGQRLGDKQSLEQTLHEITGIPIEALRGSPLSNFSEDERFSWAATRQTTRKEDMAYCLLGIFDIQMPLLYGEGQQKAMRRLRKEIQGAKVDVSASLAVQSDRRRWDEEVDKIRCWLSAPDPSTNYQKALKQRQDDTGIWFLESDQYDRWKTDAASFLWLHGIPGCGKTILSSTILQSVLQYCKEDPNKVVAYFYFDFNDVQKQSPELMLHSLICQLLQQFVKIPASLNTLFSSSNNGQQQPSLHTLEEMLQQIIQELPHVYMVLDAMDECSKRAELVDILETLAAWQLQNLHILMTSRRERDIESSLETFMDRQTFICIQSELVDKDIQKYVQRRLSDDKRLNKWGKNFTLRQEIEAALMKGAHGMFRWAACQLDMLGECRSRATLRKALTTLPLAKLTRSTPFPFYSG</sequence>
<dbReference type="AlphaFoldDB" id="A0A6A6X358"/>
<protein>
    <submittedName>
        <fullName evidence="4">HET-domain-containing protein</fullName>
    </submittedName>
</protein>
<reference evidence="4" key="1">
    <citation type="journal article" date="2020" name="Stud. Mycol.">
        <title>101 Dothideomycetes genomes: a test case for predicting lifestyles and emergence of pathogens.</title>
        <authorList>
            <person name="Haridas S."/>
            <person name="Albert R."/>
            <person name="Binder M."/>
            <person name="Bloem J."/>
            <person name="Labutti K."/>
            <person name="Salamov A."/>
            <person name="Andreopoulos B."/>
            <person name="Baker S."/>
            <person name="Barry K."/>
            <person name="Bills G."/>
            <person name="Bluhm B."/>
            <person name="Cannon C."/>
            <person name="Castanera R."/>
            <person name="Culley D."/>
            <person name="Daum C."/>
            <person name="Ezra D."/>
            <person name="Gonzalez J."/>
            <person name="Henrissat B."/>
            <person name="Kuo A."/>
            <person name="Liang C."/>
            <person name="Lipzen A."/>
            <person name="Lutzoni F."/>
            <person name="Magnuson J."/>
            <person name="Mondo S."/>
            <person name="Nolan M."/>
            <person name="Ohm R."/>
            <person name="Pangilinan J."/>
            <person name="Park H.-J."/>
            <person name="Ramirez L."/>
            <person name="Alfaro M."/>
            <person name="Sun H."/>
            <person name="Tritt A."/>
            <person name="Yoshinaga Y."/>
            <person name="Zwiers L.-H."/>
            <person name="Turgeon B."/>
            <person name="Goodwin S."/>
            <person name="Spatafora J."/>
            <person name="Crous P."/>
            <person name="Grigoriev I."/>
        </authorList>
    </citation>
    <scope>NUCLEOTIDE SEQUENCE</scope>
    <source>
        <strain evidence="4">CBS 109.77</strain>
    </source>
</reference>
<dbReference type="InterPro" id="IPR010730">
    <property type="entry name" value="HET"/>
</dbReference>
<dbReference type="Proteomes" id="UP000799757">
    <property type="component" value="Unassembled WGS sequence"/>
</dbReference>
<evidence type="ECO:0000259" key="2">
    <source>
        <dbReference type="Pfam" id="PF06985"/>
    </source>
</evidence>
<keyword evidence="5" id="KW-1185">Reference proteome</keyword>
<evidence type="ECO:0000313" key="5">
    <source>
        <dbReference type="Proteomes" id="UP000799757"/>
    </source>
</evidence>
<dbReference type="PANTHER" id="PTHR10622">
    <property type="entry name" value="HET DOMAIN-CONTAINING PROTEIN"/>
    <property type="match status" value="1"/>
</dbReference>
<feature type="domain" description="Nephrocystin 3-like N-terminal" evidence="3">
    <location>
        <begin position="293"/>
        <end position="456"/>
    </location>
</feature>
<dbReference type="Pfam" id="PF24883">
    <property type="entry name" value="NPHP3_N"/>
    <property type="match status" value="1"/>
</dbReference>
<dbReference type="PANTHER" id="PTHR10622:SF13">
    <property type="entry name" value="NACHT DOMAIN-CONTAINING PROTEIN"/>
    <property type="match status" value="1"/>
</dbReference>
<dbReference type="InterPro" id="IPR027417">
    <property type="entry name" value="P-loop_NTPase"/>
</dbReference>
<evidence type="ECO:0000256" key="1">
    <source>
        <dbReference type="ARBA" id="ARBA00022737"/>
    </source>
</evidence>
<keyword evidence="1" id="KW-0677">Repeat</keyword>
<evidence type="ECO:0000313" key="4">
    <source>
        <dbReference type="EMBL" id="KAF2790565.1"/>
    </source>
</evidence>
<dbReference type="Gene3D" id="3.40.50.300">
    <property type="entry name" value="P-loop containing nucleotide triphosphate hydrolases"/>
    <property type="match status" value="1"/>
</dbReference>